<feature type="transmembrane region" description="Helical" evidence="12">
    <location>
        <begin position="333"/>
        <end position="358"/>
    </location>
</feature>
<evidence type="ECO:0000256" key="4">
    <source>
        <dbReference type="ARBA" id="ARBA00022475"/>
    </source>
</evidence>
<reference evidence="13" key="1">
    <citation type="submission" date="2025-08" db="UniProtKB">
        <authorList>
            <consortium name="Ensembl"/>
        </authorList>
    </citation>
    <scope>IDENTIFICATION</scope>
</reference>
<dbReference type="Ensembl" id="ENSSSCT00030099202.1">
    <property type="protein sequence ID" value="ENSSSCP00030045655.1"/>
    <property type="gene ID" value="ENSSSCG00030070842.1"/>
</dbReference>
<keyword evidence="4" id="KW-1003">Cell membrane</keyword>
<dbReference type="PANTHER" id="PTHR42985">
    <property type="entry name" value="SODIUM-COUPLED MONOCARBOXYLATE TRANSPORTER"/>
    <property type="match status" value="1"/>
</dbReference>
<feature type="transmembrane region" description="Helical" evidence="12">
    <location>
        <begin position="494"/>
        <end position="516"/>
    </location>
</feature>
<keyword evidence="8" id="KW-0406">Ion transport</keyword>
<feature type="transmembrane region" description="Helical" evidence="12">
    <location>
        <begin position="138"/>
        <end position="161"/>
    </location>
</feature>
<feature type="transmembrane region" description="Helical" evidence="12">
    <location>
        <begin position="561"/>
        <end position="582"/>
    </location>
</feature>
<evidence type="ECO:0000256" key="7">
    <source>
        <dbReference type="ARBA" id="ARBA00023053"/>
    </source>
</evidence>
<dbReference type="AlphaFoldDB" id="A0A8D0Y7I2"/>
<dbReference type="GO" id="GO:0022857">
    <property type="term" value="F:transmembrane transporter activity"/>
    <property type="evidence" value="ECO:0007669"/>
    <property type="project" value="InterPro"/>
</dbReference>
<name>A0A8D0Y7I2_PIG</name>
<feature type="transmembrane region" description="Helical" evidence="12">
    <location>
        <begin position="293"/>
        <end position="312"/>
    </location>
</feature>
<sequence length="676" mass="74290">MLLSGKSIPPPVVINFRTHLNSFSVADALVKEQIAPGLGQMSSSPLFVPLPPPDSSLSSAFEIFAKYHLVSEVLHKCLWSLISAENLSLLSLQSFCCTELGFGEQILRPETWLQANLWGHTSQHGGTPSEVYRFGASFFLFFIPYAIVIIFTSELFLPVFYRSGITSTYEYLQLRFNKPVRYAATVIYILQTILYTGVVVYAPALALNQVTGFDLWGSVFATGIVCTFYCTLGGLKAVVWTDAFQMVVMIVGFLTVLIQGSARAGGLSNVLEHSANGSRLKLFDFDVDPLRRHTFWTISVGGTFTWLGIYGVNQSTIQRCISCKTEKHAKLALYFNLLGLWIILLCAVFSGLIMYSYFKDCDPWTSGTISAPDQLMPYFVLEIFPTMPGLPGLFVACAFSGTLSTVAASINALATVTFEDFVKIWFPHLSDKLSTWISKGLCVLFGVLCTTMAVVASFMGSVVQAALSIHGMCGGPMLGLFSLGILFPFVNWKGALGGLLTGVTLSFWVTIGAFIYPAPDSKTWPLPLSTEQCDLSNVTESVPLALSRRPAIAETWYSLSYLYYSAVGCLGCMAAGVIISFLTGRQRGKDVQPLLIRPVCNLFCFWSKKYKTLCWCGVQHDSGTEQENLENGNAWKQGAESVLQNGLRRESLVPVPGYDPNSKSYDNVALEKITHF</sequence>
<keyword evidence="5 12" id="KW-0812">Transmembrane</keyword>
<feature type="transmembrane region" description="Helical" evidence="12">
    <location>
        <begin position="244"/>
        <end position="262"/>
    </location>
</feature>
<evidence type="ECO:0000256" key="3">
    <source>
        <dbReference type="ARBA" id="ARBA00022448"/>
    </source>
</evidence>
<evidence type="ECO:0008006" key="15">
    <source>
        <dbReference type="Google" id="ProtNLM"/>
    </source>
</evidence>
<keyword evidence="3" id="KW-0813">Transport</keyword>
<evidence type="ECO:0000256" key="11">
    <source>
        <dbReference type="RuleBase" id="RU362091"/>
    </source>
</evidence>
<keyword evidence="7" id="KW-0915">Sodium</keyword>
<dbReference type="GO" id="GO:0006814">
    <property type="term" value="P:sodium ion transport"/>
    <property type="evidence" value="ECO:0007669"/>
    <property type="project" value="UniProtKB-KW"/>
</dbReference>
<evidence type="ECO:0000256" key="10">
    <source>
        <dbReference type="ARBA" id="ARBA00023201"/>
    </source>
</evidence>
<feature type="transmembrane region" description="Helical" evidence="12">
    <location>
        <begin position="182"/>
        <end position="203"/>
    </location>
</feature>
<dbReference type="Proteomes" id="UP000694570">
    <property type="component" value="Unplaced"/>
</dbReference>
<keyword evidence="9 12" id="KW-0472">Membrane</keyword>
<feature type="transmembrane region" description="Helical" evidence="12">
    <location>
        <begin position="465"/>
        <end position="487"/>
    </location>
</feature>
<accession>A0A8D0Y7I2</accession>
<evidence type="ECO:0000313" key="14">
    <source>
        <dbReference type="Proteomes" id="UP000694570"/>
    </source>
</evidence>
<feature type="transmembrane region" description="Helical" evidence="12">
    <location>
        <begin position="215"/>
        <end position="232"/>
    </location>
</feature>
<comment type="similarity">
    <text evidence="2 11">Belongs to the sodium:solute symporter (SSF) (TC 2.A.21) family.</text>
</comment>
<dbReference type="PANTHER" id="PTHR42985:SF15">
    <property type="entry name" value="SODIUM-COUPLED MONOCARBOXYLATE TRANSPORTER 2"/>
    <property type="match status" value="1"/>
</dbReference>
<dbReference type="PROSITE" id="PS50283">
    <property type="entry name" value="NA_SOLUT_SYMP_3"/>
    <property type="match status" value="1"/>
</dbReference>
<feature type="transmembrane region" description="Helical" evidence="12">
    <location>
        <begin position="393"/>
        <end position="416"/>
    </location>
</feature>
<proteinExistence type="inferred from homology"/>
<dbReference type="GO" id="GO:0005886">
    <property type="term" value="C:plasma membrane"/>
    <property type="evidence" value="ECO:0007669"/>
    <property type="project" value="UniProtKB-SubCell"/>
</dbReference>
<dbReference type="InterPro" id="IPR051163">
    <property type="entry name" value="Sodium:Solute_Symporter_SSF"/>
</dbReference>
<keyword evidence="10" id="KW-0739">Sodium transport</keyword>
<feature type="transmembrane region" description="Helical" evidence="12">
    <location>
        <begin position="436"/>
        <end position="459"/>
    </location>
</feature>
<comment type="subcellular location">
    <subcellularLocation>
        <location evidence="1">Cell membrane</location>
        <topology evidence="1">Multi-pass membrane protein</topology>
    </subcellularLocation>
</comment>
<keyword evidence="6 12" id="KW-1133">Transmembrane helix</keyword>
<dbReference type="Pfam" id="PF00474">
    <property type="entry name" value="SSF"/>
    <property type="match status" value="1"/>
</dbReference>
<evidence type="ECO:0000256" key="6">
    <source>
        <dbReference type="ARBA" id="ARBA00022989"/>
    </source>
</evidence>
<evidence type="ECO:0000256" key="5">
    <source>
        <dbReference type="ARBA" id="ARBA00022692"/>
    </source>
</evidence>
<evidence type="ECO:0000256" key="12">
    <source>
        <dbReference type="SAM" id="Phobius"/>
    </source>
</evidence>
<evidence type="ECO:0000256" key="1">
    <source>
        <dbReference type="ARBA" id="ARBA00004651"/>
    </source>
</evidence>
<organism evidence="13 14">
    <name type="scientific">Sus scrofa</name>
    <name type="common">Pig</name>
    <dbReference type="NCBI Taxonomy" id="9823"/>
    <lineage>
        <taxon>Eukaryota</taxon>
        <taxon>Metazoa</taxon>
        <taxon>Chordata</taxon>
        <taxon>Craniata</taxon>
        <taxon>Vertebrata</taxon>
        <taxon>Euteleostomi</taxon>
        <taxon>Mammalia</taxon>
        <taxon>Eutheria</taxon>
        <taxon>Laurasiatheria</taxon>
        <taxon>Artiodactyla</taxon>
        <taxon>Suina</taxon>
        <taxon>Suidae</taxon>
        <taxon>Sus</taxon>
    </lineage>
</organism>
<dbReference type="InterPro" id="IPR038377">
    <property type="entry name" value="Na/Glc_symporter_sf"/>
</dbReference>
<dbReference type="NCBIfam" id="TIGR00813">
    <property type="entry name" value="sss"/>
    <property type="match status" value="1"/>
</dbReference>
<evidence type="ECO:0000256" key="8">
    <source>
        <dbReference type="ARBA" id="ARBA00023065"/>
    </source>
</evidence>
<dbReference type="Gene3D" id="1.20.1730.10">
    <property type="entry name" value="Sodium/glucose cotransporter"/>
    <property type="match status" value="1"/>
</dbReference>
<protein>
    <recommendedName>
        <fullName evidence="15">Sodium-coupled monocarboxylate transporter 2</fullName>
    </recommendedName>
</protein>
<dbReference type="InterPro" id="IPR001734">
    <property type="entry name" value="Na/solute_symporter"/>
</dbReference>
<evidence type="ECO:0000256" key="9">
    <source>
        <dbReference type="ARBA" id="ARBA00023136"/>
    </source>
</evidence>
<evidence type="ECO:0000313" key="13">
    <source>
        <dbReference type="Ensembl" id="ENSSSCP00030045655.1"/>
    </source>
</evidence>
<evidence type="ECO:0000256" key="2">
    <source>
        <dbReference type="ARBA" id="ARBA00006434"/>
    </source>
</evidence>